<dbReference type="Pfam" id="PF01395">
    <property type="entry name" value="PBP_GOBP"/>
    <property type="match status" value="1"/>
</dbReference>
<dbReference type="CDD" id="cd23992">
    <property type="entry name" value="PBP_GOBP"/>
    <property type="match status" value="1"/>
</dbReference>
<evidence type="ECO:0000256" key="2">
    <source>
        <dbReference type="SAM" id="SignalP"/>
    </source>
</evidence>
<dbReference type="EMBL" id="JAPXFL010000001">
    <property type="protein sequence ID" value="KAK9511390.1"/>
    <property type="molecule type" value="Genomic_DNA"/>
</dbReference>
<gene>
    <name evidence="3" type="ORF">O3M35_000055</name>
</gene>
<dbReference type="GO" id="GO:0007608">
    <property type="term" value="P:sensory perception of smell"/>
    <property type="evidence" value="ECO:0007669"/>
    <property type="project" value="TreeGrafter"/>
</dbReference>
<dbReference type="GO" id="GO:0005549">
    <property type="term" value="F:odorant binding"/>
    <property type="evidence" value="ECO:0007669"/>
    <property type="project" value="InterPro"/>
</dbReference>
<proteinExistence type="predicted"/>
<organism evidence="3 4">
    <name type="scientific">Rhynocoris fuscipes</name>
    <dbReference type="NCBI Taxonomy" id="488301"/>
    <lineage>
        <taxon>Eukaryota</taxon>
        <taxon>Metazoa</taxon>
        <taxon>Ecdysozoa</taxon>
        <taxon>Arthropoda</taxon>
        <taxon>Hexapoda</taxon>
        <taxon>Insecta</taxon>
        <taxon>Pterygota</taxon>
        <taxon>Neoptera</taxon>
        <taxon>Paraneoptera</taxon>
        <taxon>Hemiptera</taxon>
        <taxon>Heteroptera</taxon>
        <taxon>Panheteroptera</taxon>
        <taxon>Cimicomorpha</taxon>
        <taxon>Reduviidae</taxon>
        <taxon>Harpactorinae</taxon>
        <taxon>Harpactorini</taxon>
        <taxon>Rhynocoris</taxon>
    </lineage>
</organism>
<sequence>MINANLIIVLLVATINISIAWEESTYNALIKCQKKHNMDDTTTKNLSELESLPNTQEAKCFAACWMEELEILKDGQLNKKAIEKLTPPNFINDEARKKNIEGSYMCFDQSKATDNCEIAYEIATCYMDYIKKNNLKEHIYQPDSQQ</sequence>
<dbReference type="InterPro" id="IPR006170">
    <property type="entry name" value="PBP/GOBP"/>
</dbReference>
<feature type="signal peptide" evidence="2">
    <location>
        <begin position="1"/>
        <end position="20"/>
    </location>
</feature>
<comment type="caution">
    <text evidence="3">The sequence shown here is derived from an EMBL/GenBank/DDBJ whole genome shotgun (WGS) entry which is preliminary data.</text>
</comment>
<keyword evidence="1 2" id="KW-0732">Signal</keyword>
<dbReference type="Gene3D" id="1.10.238.20">
    <property type="entry name" value="Pheromone/general odorant binding protein domain"/>
    <property type="match status" value="1"/>
</dbReference>
<feature type="chain" id="PRO_5043396410" evidence="2">
    <location>
        <begin position="21"/>
        <end position="146"/>
    </location>
</feature>
<dbReference type="PANTHER" id="PTHR11857">
    <property type="entry name" value="ODORANT BINDING PROTEIN-RELATED"/>
    <property type="match status" value="1"/>
</dbReference>
<dbReference type="AlphaFoldDB" id="A0AAW1DNT7"/>
<keyword evidence="4" id="KW-1185">Reference proteome</keyword>
<dbReference type="Proteomes" id="UP001461498">
    <property type="component" value="Unassembled WGS sequence"/>
</dbReference>
<reference evidence="3 4" key="1">
    <citation type="submission" date="2022-12" db="EMBL/GenBank/DDBJ databases">
        <title>Chromosome-level genome assembly of true bugs.</title>
        <authorList>
            <person name="Ma L."/>
            <person name="Li H."/>
        </authorList>
    </citation>
    <scope>NUCLEOTIDE SEQUENCE [LARGE SCALE GENOMIC DNA]</scope>
    <source>
        <strain evidence="3">Lab_2022b</strain>
    </source>
</reference>
<dbReference type="SUPFAM" id="SSF47565">
    <property type="entry name" value="Insect pheromone/odorant-binding proteins"/>
    <property type="match status" value="1"/>
</dbReference>
<dbReference type="InterPro" id="IPR036728">
    <property type="entry name" value="PBP_GOBP_sf"/>
</dbReference>
<evidence type="ECO:0000313" key="3">
    <source>
        <dbReference type="EMBL" id="KAK9511390.1"/>
    </source>
</evidence>
<evidence type="ECO:0000313" key="4">
    <source>
        <dbReference type="Proteomes" id="UP001461498"/>
    </source>
</evidence>
<accession>A0AAW1DNT7</accession>
<dbReference type="SMART" id="SM00708">
    <property type="entry name" value="PhBP"/>
    <property type="match status" value="1"/>
</dbReference>
<dbReference type="GO" id="GO:0005615">
    <property type="term" value="C:extracellular space"/>
    <property type="evidence" value="ECO:0007669"/>
    <property type="project" value="TreeGrafter"/>
</dbReference>
<protein>
    <submittedName>
        <fullName evidence="3">Uncharacterized protein</fullName>
    </submittedName>
</protein>
<name>A0AAW1DNT7_9HEMI</name>
<evidence type="ECO:0000256" key="1">
    <source>
        <dbReference type="ARBA" id="ARBA00022729"/>
    </source>
</evidence>